<reference evidence="2" key="1">
    <citation type="journal article" date="2022" name="Int. J. Mol. Sci.">
        <title>Draft Genome of Tanacetum Coccineum: Genomic Comparison of Closely Related Tanacetum-Family Plants.</title>
        <authorList>
            <person name="Yamashiro T."/>
            <person name="Shiraishi A."/>
            <person name="Nakayama K."/>
            <person name="Satake H."/>
        </authorList>
    </citation>
    <scope>NUCLEOTIDE SEQUENCE</scope>
</reference>
<comment type="caution">
    <text evidence="2">The sequence shown here is derived from an EMBL/GenBank/DDBJ whole genome shotgun (WGS) entry which is preliminary data.</text>
</comment>
<reference evidence="2" key="2">
    <citation type="submission" date="2022-01" db="EMBL/GenBank/DDBJ databases">
        <authorList>
            <person name="Yamashiro T."/>
            <person name="Shiraishi A."/>
            <person name="Satake H."/>
            <person name="Nakayama K."/>
        </authorList>
    </citation>
    <scope>NUCLEOTIDE SEQUENCE</scope>
</reference>
<protein>
    <submittedName>
        <fullName evidence="2">Uncharacterized protein</fullName>
    </submittedName>
</protein>
<feature type="compositionally biased region" description="Polar residues" evidence="1">
    <location>
        <begin position="120"/>
        <end position="142"/>
    </location>
</feature>
<evidence type="ECO:0000313" key="2">
    <source>
        <dbReference type="EMBL" id="GJT40243.1"/>
    </source>
</evidence>
<evidence type="ECO:0000313" key="3">
    <source>
        <dbReference type="Proteomes" id="UP001151760"/>
    </source>
</evidence>
<name>A0ABQ5DPL5_9ASTR</name>
<dbReference type="EMBL" id="BQNB010015456">
    <property type="protein sequence ID" value="GJT40243.1"/>
    <property type="molecule type" value="Genomic_DNA"/>
</dbReference>
<accession>A0ABQ5DPL5</accession>
<gene>
    <name evidence="2" type="ORF">Tco_0940108</name>
</gene>
<feature type="region of interest" description="Disordered" evidence="1">
    <location>
        <begin position="120"/>
        <end position="152"/>
    </location>
</feature>
<organism evidence="2 3">
    <name type="scientific">Tanacetum coccineum</name>
    <dbReference type="NCBI Taxonomy" id="301880"/>
    <lineage>
        <taxon>Eukaryota</taxon>
        <taxon>Viridiplantae</taxon>
        <taxon>Streptophyta</taxon>
        <taxon>Embryophyta</taxon>
        <taxon>Tracheophyta</taxon>
        <taxon>Spermatophyta</taxon>
        <taxon>Magnoliopsida</taxon>
        <taxon>eudicotyledons</taxon>
        <taxon>Gunneridae</taxon>
        <taxon>Pentapetalae</taxon>
        <taxon>asterids</taxon>
        <taxon>campanulids</taxon>
        <taxon>Asterales</taxon>
        <taxon>Asteraceae</taxon>
        <taxon>Asteroideae</taxon>
        <taxon>Anthemideae</taxon>
        <taxon>Anthemidinae</taxon>
        <taxon>Tanacetum</taxon>
    </lineage>
</organism>
<keyword evidence="3" id="KW-1185">Reference proteome</keyword>
<sequence length="268" mass="28895">MVLTNPGISDQDQRVVVASDQIIVIELFLPTVFRAGLLEPRRMALRWLCRRAYLLSEGKYGGTVLSCNSVGLNEMVPVAVGGGVGGDNRWAAGPRNEFRSGYSGRGSSGWNNNRVSQTLKTHTSSAAPKGTSSDVRGTSSSCGKHKPQPQLDSYGFQMQRASDARNFDMSALQHVTLENPESLEIVSGVGHSVAATRSFGTDFQRHVHCLLSSDNSISNHSHGSIGHIKLLLMGSLSTKEAALSTPFLLAPPVMNIGFHLYSKDILKD</sequence>
<dbReference type="Proteomes" id="UP001151760">
    <property type="component" value="Unassembled WGS sequence"/>
</dbReference>
<evidence type="ECO:0000256" key="1">
    <source>
        <dbReference type="SAM" id="MobiDB-lite"/>
    </source>
</evidence>
<proteinExistence type="predicted"/>